<accession>A0A1W9KU09</accession>
<evidence type="ECO:0000256" key="2">
    <source>
        <dbReference type="PROSITE-ProRule" id="PRU00252"/>
    </source>
</evidence>
<comment type="caution">
    <text evidence="3">The sequence shown here is derived from an EMBL/GenBank/DDBJ whole genome shotgun (WGS) entry which is preliminary data.</text>
</comment>
<sequence length="101" mass="10527">MIDGLIAGRLLGDPEQRTGKGESRFVVAKVRAQAGDGEALLVNVIAFDDAPCAALLGLRDGDSIALAGSLTPKAWTDKQGNVKPALDLVAQRVLSAYLPEV</sequence>
<dbReference type="CDD" id="cd04496">
    <property type="entry name" value="SSB_OBF"/>
    <property type="match status" value="1"/>
</dbReference>
<dbReference type="Pfam" id="PF00436">
    <property type="entry name" value="SSB"/>
    <property type="match status" value="1"/>
</dbReference>
<reference evidence="3 4" key="1">
    <citation type="submission" date="2017-01" db="EMBL/GenBank/DDBJ databases">
        <title>Novel large sulfur bacteria in the metagenomes of groundwater-fed chemosynthetic microbial mats in the Lake Huron basin.</title>
        <authorList>
            <person name="Sharrar A.M."/>
            <person name="Flood B.E."/>
            <person name="Bailey J.V."/>
            <person name="Jones D.S."/>
            <person name="Biddanda B."/>
            <person name="Ruberg S.A."/>
            <person name="Marcus D.N."/>
            <person name="Dick G.J."/>
        </authorList>
    </citation>
    <scope>NUCLEOTIDE SEQUENCE [LARGE SCALE GENOMIC DNA]</scope>
    <source>
        <strain evidence="3">A7</strain>
    </source>
</reference>
<dbReference type="EMBL" id="MTEI01000006">
    <property type="protein sequence ID" value="OQW87923.1"/>
    <property type="molecule type" value="Genomic_DNA"/>
</dbReference>
<evidence type="ECO:0000313" key="4">
    <source>
        <dbReference type="Proteomes" id="UP000192505"/>
    </source>
</evidence>
<keyword evidence="1 2" id="KW-0238">DNA-binding</keyword>
<organism evidence="3 4">
    <name type="scientific">Rhodoferax ferrireducens</name>
    <dbReference type="NCBI Taxonomy" id="192843"/>
    <lineage>
        <taxon>Bacteria</taxon>
        <taxon>Pseudomonadati</taxon>
        <taxon>Pseudomonadota</taxon>
        <taxon>Betaproteobacteria</taxon>
        <taxon>Burkholderiales</taxon>
        <taxon>Comamonadaceae</taxon>
        <taxon>Rhodoferax</taxon>
    </lineage>
</organism>
<protein>
    <submittedName>
        <fullName evidence="3">Single-stranded DNA-binding protein</fullName>
    </submittedName>
</protein>
<name>A0A1W9KU09_9BURK</name>
<dbReference type="InterPro" id="IPR000424">
    <property type="entry name" value="Primosome_PriB/ssb"/>
</dbReference>
<dbReference type="InterPro" id="IPR012340">
    <property type="entry name" value="NA-bd_OB-fold"/>
</dbReference>
<dbReference type="AlphaFoldDB" id="A0A1W9KU09"/>
<dbReference type="PROSITE" id="PS50935">
    <property type="entry name" value="SSB"/>
    <property type="match status" value="1"/>
</dbReference>
<evidence type="ECO:0000256" key="1">
    <source>
        <dbReference type="ARBA" id="ARBA00023125"/>
    </source>
</evidence>
<dbReference type="Gene3D" id="2.40.50.140">
    <property type="entry name" value="Nucleic acid-binding proteins"/>
    <property type="match status" value="1"/>
</dbReference>
<evidence type="ECO:0000313" key="3">
    <source>
        <dbReference type="EMBL" id="OQW87923.1"/>
    </source>
</evidence>
<dbReference type="GO" id="GO:0003697">
    <property type="term" value="F:single-stranded DNA binding"/>
    <property type="evidence" value="ECO:0007669"/>
    <property type="project" value="InterPro"/>
</dbReference>
<proteinExistence type="predicted"/>
<gene>
    <name evidence="3" type="ORF">BWK72_11585</name>
</gene>
<dbReference type="SUPFAM" id="SSF50249">
    <property type="entry name" value="Nucleic acid-binding proteins"/>
    <property type="match status" value="1"/>
</dbReference>
<dbReference type="Proteomes" id="UP000192505">
    <property type="component" value="Unassembled WGS sequence"/>
</dbReference>